<evidence type="ECO:0000313" key="4">
    <source>
        <dbReference type="Proteomes" id="UP000321899"/>
    </source>
</evidence>
<feature type="signal peptide" evidence="1">
    <location>
        <begin position="1"/>
        <end position="23"/>
    </location>
</feature>
<keyword evidence="1" id="KW-0732">Signal</keyword>
<dbReference type="Pfam" id="PF11141">
    <property type="entry name" value="DUF2914"/>
    <property type="match status" value="1"/>
</dbReference>
<dbReference type="AlphaFoldDB" id="A0A5Q4VCK9"/>
<dbReference type="OrthoDB" id="13952at2"/>
<evidence type="ECO:0000313" key="3">
    <source>
        <dbReference type="EMBL" id="TYT75429.1"/>
    </source>
</evidence>
<name>A0A5Q4VCK9_9BACT</name>
<accession>A0A5Q4VCK9</accession>
<comment type="caution">
    <text evidence="3">The sequence shown here is derived from an EMBL/GenBank/DDBJ whole genome shotgun (WGS) entry which is preliminary data.</text>
</comment>
<evidence type="ECO:0000259" key="2">
    <source>
        <dbReference type="Pfam" id="PF11141"/>
    </source>
</evidence>
<keyword evidence="4" id="KW-1185">Reference proteome</keyword>
<feature type="chain" id="PRO_5024306793" evidence="1">
    <location>
        <begin position="24"/>
        <end position="130"/>
    </location>
</feature>
<proteinExistence type="predicted"/>
<sequence>MKKCFLIWVFITLVMFFPSAVSADGFSIARLIITEGIENREPVGNTSLVPTGTSRVFCFLEARDIPEDTTVTVIWIYGGVEMHITELALSAGPRWRTWAEKAVHGLQGYWTVGIRDESGNLIGVTSFMVE</sequence>
<dbReference type="Proteomes" id="UP000321899">
    <property type="component" value="Unassembled WGS sequence"/>
</dbReference>
<dbReference type="InterPro" id="IPR022606">
    <property type="entry name" value="DUF2914"/>
</dbReference>
<organism evidence="3 4">
    <name type="scientific">Desulfobotulus mexicanus</name>
    <dbReference type="NCBI Taxonomy" id="2586642"/>
    <lineage>
        <taxon>Bacteria</taxon>
        <taxon>Pseudomonadati</taxon>
        <taxon>Thermodesulfobacteriota</taxon>
        <taxon>Desulfobacteria</taxon>
        <taxon>Desulfobacterales</taxon>
        <taxon>Desulfobacteraceae</taxon>
        <taxon>Desulfobotulus</taxon>
    </lineage>
</organism>
<dbReference type="RefSeq" id="WP_139446916.1">
    <property type="nucleotide sequence ID" value="NZ_VDMB01000004.1"/>
</dbReference>
<evidence type="ECO:0000256" key="1">
    <source>
        <dbReference type="SAM" id="SignalP"/>
    </source>
</evidence>
<reference evidence="3 4" key="1">
    <citation type="submission" date="2019-06" db="EMBL/GenBank/DDBJ databases">
        <title>Desulfobotulus mexicanus sp. nov., a novel sulfate-reducing bacterium isolated from the sediment of an alkaline crater lake in Mexico.</title>
        <authorList>
            <person name="Hirschler-Rea A."/>
        </authorList>
    </citation>
    <scope>NUCLEOTIDE SEQUENCE [LARGE SCALE GENOMIC DNA]</scope>
    <source>
        <strain evidence="3 4">PAR22N</strain>
    </source>
</reference>
<feature type="domain" description="DUF2914" evidence="2">
    <location>
        <begin position="68"/>
        <end position="129"/>
    </location>
</feature>
<dbReference type="EMBL" id="VDMB01000004">
    <property type="protein sequence ID" value="TYT75429.1"/>
    <property type="molecule type" value="Genomic_DNA"/>
</dbReference>
<gene>
    <name evidence="3" type="ORF">FIM25_04940</name>
</gene>
<protein>
    <submittedName>
        <fullName evidence="3">DUF2914 domain-containing protein</fullName>
    </submittedName>
</protein>